<evidence type="ECO:0000313" key="3">
    <source>
        <dbReference type="EMBL" id="PHK48592.1"/>
    </source>
</evidence>
<keyword evidence="1" id="KW-1133">Transmembrane helix</keyword>
<dbReference type="RefSeq" id="WP_099091313.1">
    <property type="nucleotide sequence ID" value="NZ_CP093217.1"/>
</dbReference>
<dbReference type="InterPro" id="IPR005182">
    <property type="entry name" value="YdbS-like_PH"/>
</dbReference>
<dbReference type="EMBL" id="MRZN01000030">
    <property type="protein sequence ID" value="PHK48592.1"/>
    <property type="molecule type" value="Genomic_DNA"/>
</dbReference>
<feature type="transmembrane region" description="Helical" evidence="1">
    <location>
        <begin position="46"/>
        <end position="70"/>
    </location>
</feature>
<evidence type="ECO:0000259" key="2">
    <source>
        <dbReference type="Pfam" id="PF03703"/>
    </source>
</evidence>
<dbReference type="PANTHER" id="PTHR34473:SF2">
    <property type="entry name" value="UPF0699 TRANSMEMBRANE PROTEIN YDBT"/>
    <property type="match status" value="1"/>
</dbReference>
<evidence type="ECO:0000313" key="4">
    <source>
        <dbReference type="EMBL" id="UQW82327.1"/>
    </source>
</evidence>
<keyword evidence="6" id="KW-1185">Reference proteome</keyword>
<dbReference type="EMBL" id="CP093217">
    <property type="protein sequence ID" value="UQW82327.1"/>
    <property type="molecule type" value="Genomic_DNA"/>
</dbReference>
<protein>
    <submittedName>
        <fullName evidence="4">PH domain-containing protein</fullName>
    </submittedName>
</protein>
<reference evidence="4" key="4">
    <citation type="submission" date="2022-03" db="EMBL/GenBank/DDBJ databases">
        <title>Complete Genome Sequence of Staphylococcus edaphicus strain CCM 8731.</title>
        <authorList>
            <person name="Rimmer C.O."/>
            <person name="Thomas J.C."/>
        </authorList>
    </citation>
    <scope>NUCLEOTIDE SEQUENCE</scope>
    <source>
        <strain evidence="4">CCM 8731</strain>
    </source>
</reference>
<accession>A0A2C6U3Y5</accession>
<keyword evidence="1" id="KW-0472">Membrane</keyword>
<feature type="domain" description="YdbS-like PH" evidence="2">
    <location>
        <begin position="75"/>
        <end position="145"/>
    </location>
</feature>
<dbReference type="Pfam" id="PF03703">
    <property type="entry name" value="bPH_2"/>
    <property type="match status" value="1"/>
</dbReference>
<dbReference type="Proteomes" id="UP001056588">
    <property type="component" value="Chromosome"/>
</dbReference>
<organism evidence="3 5">
    <name type="scientific">Staphylococcus edaphicus</name>
    <dbReference type="NCBI Taxonomy" id="1955013"/>
    <lineage>
        <taxon>Bacteria</taxon>
        <taxon>Bacillati</taxon>
        <taxon>Bacillota</taxon>
        <taxon>Bacilli</taxon>
        <taxon>Bacillales</taxon>
        <taxon>Staphylococcaceae</taxon>
        <taxon>Staphylococcus</taxon>
    </lineage>
</organism>
<gene>
    <name evidence="3" type="ORF">BTJ66_12730</name>
    <name evidence="4" type="ORF">MNY58_04290</name>
</gene>
<dbReference type="OrthoDB" id="2417924at2"/>
<evidence type="ECO:0000313" key="5">
    <source>
        <dbReference type="Proteomes" id="UP000223828"/>
    </source>
</evidence>
<feature type="transmembrane region" description="Helical" evidence="1">
    <location>
        <begin position="17"/>
        <end position="40"/>
    </location>
</feature>
<sequence length="159" mass="19115">MTNDQLYKKSPRQAMKYYYLIEGLEFIVNLIVTIVLIYLWSHFNWWPFLIYIFIACILFDLIYAVLGPWIKYHYTYYRIREKDIEVKSDFFFKSQKIVKIERTQFIERKYNPILKRLGLAKVVLVTAGHQVTFPILSIKDVEAFESLSLDYLRGADYDV</sequence>
<evidence type="ECO:0000256" key="1">
    <source>
        <dbReference type="SAM" id="Phobius"/>
    </source>
</evidence>
<reference evidence="5" key="2">
    <citation type="submission" date="2017-10" db="EMBL/GenBank/DDBJ databases">
        <title>Staphylococcus edaphicus sp. nov., isolated in Antarctica, harbouring mecC gene and genomic islands essential in adaptation to extreme environment.</title>
        <authorList>
            <person name="Pantucek R."/>
            <person name="Sedlacek I."/>
            <person name="Indrakova A."/>
            <person name="Vrbovska V."/>
            <person name="Maslanova I."/>
            <person name="Kovarovic V."/>
            <person name="Svec P."/>
            <person name="Kralova S."/>
            <person name="Kristofova L."/>
            <person name="Keklakova J."/>
            <person name="Petras P."/>
            <person name="Doskar J."/>
        </authorList>
    </citation>
    <scope>NUCLEOTIDE SEQUENCE [LARGE SCALE GENOMIC DNA]</scope>
    <source>
        <strain evidence="5">CCM 5085</strain>
    </source>
</reference>
<name>A0A2C6U3Y5_9STAP</name>
<evidence type="ECO:0000313" key="6">
    <source>
        <dbReference type="Proteomes" id="UP001056588"/>
    </source>
</evidence>
<proteinExistence type="predicted"/>
<reference evidence="3" key="1">
    <citation type="journal article" date="2017" name="Appl. Environ. Microbiol.">
        <title>Staphylococcus edaphicus sp. nov., isolated in Antarctica, harbours mecC gene and genomic islands with suspected role in adaptation to extreme environment.</title>
        <authorList>
            <person name="Pantucek R."/>
            <person name="Sedlacek I."/>
            <person name="Indrakova A."/>
            <person name="Vrbovska V."/>
            <person name="Maslanova I."/>
            <person name="Kovarovic V."/>
            <person name="Svec P."/>
            <person name="Kralova S."/>
            <person name="Kristofova L."/>
            <person name="Keklakova J."/>
            <person name="Petras P."/>
            <person name="Doskar J."/>
        </authorList>
    </citation>
    <scope>NUCLEOTIDE SEQUENCE</scope>
    <source>
        <strain evidence="3">CCM 8730</strain>
    </source>
</reference>
<dbReference type="PANTHER" id="PTHR34473">
    <property type="entry name" value="UPF0699 TRANSMEMBRANE PROTEIN YDBS"/>
    <property type="match status" value="1"/>
</dbReference>
<keyword evidence="1" id="KW-0812">Transmembrane</keyword>
<dbReference type="AlphaFoldDB" id="A0A2C6U3Y5"/>
<dbReference type="Proteomes" id="UP000223828">
    <property type="component" value="Unassembled WGS sequence"/>
</dbReference>
<reference evidence="3" key="3">
    <citation type="submission" date="2017-10" db="EMBL/GenBank/DDBJ databases">
        <authorList>
            <person name="Vrbovska V."/>
            <person name="Kovarovic V."/>
            <person name="Indrakova A."/>
        </authorList>
    </citation>
    <scope>NUCLEOTIDE SEQUENCE</scope>
    <source>
        <strain evidence="3">CCM 8730</strain>
    </source>
</reference>